<dbReference type="Gene3D" id="3.20.20.140">
    <property type="entry name" value="Metal-dependent hydrolases"/>
    <property type="match status" value="1"/>
</dbReference>
<evidence type="ECO:0000313" key="4">
    <source>
        <dbReference type="EMBL" id="GAN76640.1"/>
    </source>
</evidence>
<name>A0A0D6P4H2_9PROT</name>
<dbReference type="InterPro" id="IPR006680">
    <property type="entry name" value="Amidohydro-rel"/>
</dbReference>
<dbReference type="RefSeq" id="WP_048860499.1">
    <property type="nucleotide sequence ID" value="NZ_BANB01000136.1"/>
</dbReference>
<dbReference type="InterPro" id="IPR032466">
    <property type="entry name" value="Metal_Hydrolase"/>
</dbReference>
<dbReference type="PANTHER" id="PTHR43794:SF11">
    <property type="entry name" value="AMIDOHYDROLASE-RELATED DOMAIN-CONTAINING PROTEIN"/>
    <property type="match status" value="1"/>
</dbReference>
<dbReference type="InterPro" id="IPR050287">
    <property type="entry name" value="MTA/SAH_deaminase"/>
</dbReference>
<protein>
    <submittedName>
        <fullName evidence="4">Hydroxydechloroatrazine ethylaminohydrolase</fullName>
    </submittedName>
</protein>
<dbReference type="InterPro" id="IPR011059">
    <property type="entry name" value="Metal-dep_hydrolase_composite"/>
</dbReference>
<dbReference type="Proteomes" id="UP000032680">
    <property type="component" value="Unassembled WGS sequence"/>
</dbReference>
<organism evidence="4 5">
    <name type="scientific">Acidisphaera rubrifaciens HS-AP3</name>
    <dbReference type="NCBI Taxonomy" id="1231350"/>
    <lineage>
        <taxon>Bacteria</taxon>
        <taxon>Pseudomonadati</taxon>
        <taxon>Pseudomonadota</taxon>
        <taxon>Alphaproteobacteria</taxon>
        <taxon>Acetobacterales</taxon>
        <taxon>Acetobacteraceae</taxon>
        <taxon>Acidisphaera</taxon>
    </lineage>
</organism>
<dbReference type="PANTHER" id="PTHR43794">
    <property type="entry name" value="AMINOHYDROLASE SSNA-RELATED"/>
    <property type="match status" value="1"/>
</dbReference>
<reference evidence="4 5" key="1">
    <citation type="submission" date="2012-11" db="EMBL/GenBank/DDBJ databases">
        <title>Whole genome sequence of Acidisphaera rubrifaciens HS-AP3.</title>
        <authorList>
            <person name="Azuma Y."/>
            <person name="Higashiura N."/>
            <person name="Hirakawa H."/>
            <person name="Matsushita K."/>
        </authorList>
    </citation>
    <scope>NUCLEOTIDE SEQUENCE [LARGE SCALE GENOMIC DNA]</scope>
    <source>
        <strain evidence="4 5">HS-AP3</strain>
    </source>
</reference>
<evidence type="ECO:0000256" key="2">
    <source>
        <dbReference type="ARBA" id="ARBA00022801"/>
    </source>
</evidence>
<evidence type="ECO:0000256" key="1">
    <source>
        <dbReference type="ARBA" id="ARBA00006745"/>
    </source>
</evidence>
<dbReference type="Gene3D" id="2.30.40.10">
    <property type="entry name" value="Urease, subunit C, domain 1"/>
    <property type="match status" value="1"/>
</dbReference>
<dbReference type="Pfam" id="PF01979">
    <property type="entry name" value="Amidohydro_1"/>
    <property type="match status" value="1"/>
</dbReference>
<dbReference type="CDD" id="cd01298">
    <property type="entry name" value="ATZ_TRZ_like"/>
    <property type="match status" value="1"/>
</dbReference>
<accession>A0A0D6P4H2</accession>
<dbReference type="NCBIfam" id="NF009059">
    <property type="entry name" value="PRK12393.1"/>
    <property type="match status" value="1"/>
</dbReference>
<dbReference type="SUPFAM" id="SSF51338">
    <property type="entry name" value="Composite domain of metallo-dependent hydrolases"/>
    <property type="match status" value="1"/>
</dbReference>
<dbReference type="OrthoDB" id="9796020at2"/>
<gene>
    <name evidence="4" type="ORF">Asru_0136_06</name>
</gene>
<feature type="domain" description="Amidohydrolase-related" evidence="3">
    <location>
        <begin position="61"/>
        <end position="416"/>
    </location>
</feature>
<proteinExistence type="inferred from homology"/>
<comment type="caution">
    <text evidence="4">The sequence shown here is derived from an EMBL/GenBank/DDBJ whole genome shotgun (WGS) entry which is preliminary data.</text>
</comment>
<dbReference type="AlphaFoldDB" id="A0A0D6P4H2"/>
<sequence length="459" mass="48505">MTERAAADAVILRGALGILTGLAGPAARARGDILIEGGRIAAVGAVPDRPGARVLDASGCVVTPGLVSAHHHLFQSMLKAVPAAMDAPLETWLRCVPYTYWPRFDVEALAVAATVGMAELLLSGCTTVADHHYLFADTYDYAPEAVLFETAERLGLRMALLRGGTTRSRRFDTPDIVPTPNERIDVMLRRVQDIAQRYHDPAPDARRRVVLAPNTPTWGVARDELRPLAQAARQMGLRLHSHLSETQTYVTYCHETYGMRPVQWLADHDWLGPDVWFAHLVHVDAAELSLLAATGTGMAHCPQSNGRLGSGIAPAPALDRMGGRVALAADGAASNEACDMISEMHAAFLLHRAAGGPAAVTCDDVLRWATAGGAAVLGLDAIGTIEVGKQADIAVFDLTAPRYAGLHDPLVAPVACGGGARVRFALCGGRVVVEDGAIPGLDHAALAARAGAVVRRLNA</sequence>
<dbReference type="EMBL" id="BANB01000136">
    <property type="protein sequence ID" value="GAN76640.1"/>
    <property type="molecule type" value="Genomic_DNA"/>
</dbReference>
<dbReference type="SUPFAM" id="SSF51556">
    <property type="entry name" value="Metallo-dependent hydrolases"/>
    <property type="match status" value="1"/>
</dbReference>
<evidence type="ECO:0000259" key="3">
    <source>
        <dbReference type="Pfam" id="PF01979"/>
    </source>
</evidence>
<keyword evidence="5" id="KW-1185">Reference proteome</keyword>
<keyword evidence="2 4" id="KW-0378">Hydrolase</keyword>
<evidence type="ECO:0000313" key="5">
    <source>
        <dbReference type="Proteomes" id="UP000032680"/>
    </source>
</evidence>
<dbReference type="GO" id="GO:0016810">
    <property type="term" value="F:hydrolase activity, acting on carbon-nitrogen (but not peptide) bonds"/>
    <property type="evidence" value="ECO:0007669"/>
    <property type="project" value="InterPro"/>
</dbReference>
<comment type="similarity">
    <text evidence="1">Belongs to the metallo-dependent hydrolases superfamily. ATZ/TRZ family.</text>
</comment>